<keyword evidence="1" id="KW-0472">Membrane</keyword>
<feature type="transmembrane region" description="Helical" evidence="1">
    <location>
        <begin position="31"/>
        <end position="51"/>
    </location>
</feature>
<evidence type="ECO:0000313" key="3">
    <source>
        <dbReference type="Proteomes" id="UP000198976"/>
    </source>
</evidence>
<name>A0ABY0V5M6_9ACTO</name>
<sequence>MHTFFLWIATLTGRFIHLPTQPDEGERGDVPGWVLITLMTVALVIGIWAIAGPQLQNMLEQALSSVNFG</sequence>
<dbReference type="EMBL" id="LT629792">
    <property type="protein sequence ID" value="SDT87450.1"/>
    <property type="molecule type" value="Genomic_DNA"/>
</dbReference>
<evidence type="ECO:0000313" key="2">
    <source>
        <dbReference type="EMBL" id="SDT87450.1"/>
    </source>
</evidence>
<evidence type="ECO:0000256" key="1">
    <source>
        <dbReference type="SAM" id="Phobius"/>
    </source>
</evidence>
<reference evidence="2 3" key="1">
    <citation type="submission" date="2016-10" db="EMBL/GenBank/DDBJ databases">
        <authorList>
            <person name="Varghese N."/>
            <person name="Submissions S."/>
        </authorList>
    </citation>
    <scope>NUCLEOTIDE SEQUENCE [LARGE SCALE GENOMIC DNA]</scope>
    <source>
        <strain evidence="2 3">DSM 9169</strain>
    </source>
</reference>
<protein>
    <submittedName>
        <fullName evidence="2">Uncharacterized protein</fullName>
    </submittedName>
</protein>
<keyword evidence="3" id="KW-1185">Reference proteome</keyword>
<dbReference type="RefSeq" id="WP_257590377.1">
    <property type="nucleotide sequence ID" value="NZ_LT629792.1"/>
</dbReference>
<dbReference type="Proteomes" id="UP000198976">
    <property type="component" value="Chromosome I"/>
</dbReference>
<keyword evidence="1" id="KW-0812">Transmembrane</keyword>
<organism evidence="2 3">
    <name type="scientific">Schaalia radingae</name>
    <dbReference type="NCBI Taxonomy" id="131110"/>
    <lineage>
        <taxon>Bacteria</taxon>
        <taxon>Bacillati</taxon>
        <taxon>Actinomycetota</taxon>
        <taxon>Actinomycetes</taxon>
        <taxon>Actinomycetales</taxon>
        <taxon>Actinomycetaceae</taxon>
        <taxon>Schaalia</taxon>
    </lineage>
</organism>
<accession>A0ABY0V5M6</accession>
<proteinExistence type="predicted"/>
<gene>
    <name evidence="2" type="ORF">SAMN04489714_0432</name>
</gene>
<keyword evidence="1" id="KW-1133">Transmembrane helix</keyword>